<name>A0ABW9P1U4_9ACTN</name>
<dbReference type="RefSeq" id="WP_153486816.1">
    <property type="nucleotide sequence ID" value="NZ_VDEQ01000320.1"/>
</dbReference>
<dbReference type="Proteomes" id="UP000460558">
    <property type="component" value="Unassembled WGS sequence"/>
</dbReference>
<evidence type="ECO:0000313" key="2">
    <source>
        <dbReference type="EMBL" id="MQS39356.1"/>
    </source>
</evidence>
<comment type="caution">
    <text evidence="2">The sequence shown here is derived from an EMBL/GenBank/DDBJ whole genome shotgun (WGS) entry which is preliminary data.</text>
</comment>
<dbReference type="Pfam" id="PF04149">
    <property type="entry name" value="DUF397"/>
    <property type="match status" value="1"/>
</dbReference>
<dbReference type="InterPro" id="IPR007278">
    <property type="entry name" value="DUF397"/>
</dbReference>
<evidence type="ECO:0000313" key="3">
    <source>
        <dbReference type="Proteomes" id="UP000460558"/>
    </source>
</evidence>
<gene>
    <name evidence="2" type="ORF">FFZ77_28380</name>
</gene>
<accession>A0ABW9P1U4</accession>
<keyword evidence="3" id="KW-1185">Reference proteome</keyword>
<organism evidence="2 3">
    <name type="scientific">Streptomyces katsurahamanus</name>
    <dbReference type="NCBI Taxonomy" id="2577098"/>
    <lineage>
        <taxon>Bacteria</taxon>
        <taxon>Bacillati</taxon>
        <taxon>Actinomycetota</taxon>
        <taxon>Actinomycetes</taxon>
        <taxon>Kitasatosporales</taxon>
        <taxon>Streptomycetaceae</taxon>
        <taxon>Streptomyces</taxon>
    </lineage>
</organism>
<sequence>MSSTRKRKEALYAVDLAGAEWRKSSFSAGESDCVEVAALPAGIAVRDSKNTGLPALRYTATGWAAFCSGVVAGDL</sequence>
<reference evidence="2 3" key="1">
    <citation type="submission" date="2019-06" db="EMBL/GenBank/DDBJ databases">
        <title>Comparative genomics and metabolomics analyses of clavulanic acid producing Streptomyces species provides insight into specialized metabolism and evolution of beta-lactam biosynthetic gene clusters.</title>
        <authorList>
            <person name="Moore M.A."/>
            <person name="Cruz-Morales P."/>
            <person name="Barona Gomez F."/>
            <person name="Kapil T."/>
        </authorList>
    </citation>
    <scope>NUCLEOTIDE SEQUENCE [LARGE SCALE GENOMIC DNA]</scope>
    <source>
        <strain evidence="2 3">T-272</strain>
    </source>
</reference>
<proteinExistence type="predicted"/>
<protein>
    <submittedName>
        <fullName evidence="2">DUF397 domain-containing protein</fullName>
    </submittedName>
</protein>
<dbReference type="EMBL" id="VDEQ01000320">
    <property type="protein sequence ID" value="MQS39356.1"/>
    <property type="molecule type" value="Genomic_DNA"/>
</dbReference>
<evidence type="ECO:0000259" key="1">
    <source>
        <dbReference type="Pfam" id="PF04149"/>
    </source>
</evidence>
<feature type="domain" description="DUF397" evidence="1">
    <location>
        <begin position="19"/>
        <end position="70"/>
    </location>
</feature>